<keyword evidence="2" id="KW-1185">Reference proteome</keyword>
<dbReference type="Proteomes" id="UP000317178">
    <property type="component" value="Chromosome"/>
</dbReference>
<dbReference type="RefSeq" id="WP_144999060.1">
    <property type="nucleotide sequence ID" value="NZ_CP036281.1"/>
</dbReference>
<dbReference type="Pfam" id="PF05136">
    <property type="entry name" value="Phage_portal_2"/>
    <property type="match status" value="1"/>
</dbReference>
<dbReference type="InterPro" id="IPR006429">
    <property type="entry name" value="Phage_lambda_portal"/>
</dbReference>
<accession>A0A518CTW5</accession>
<gene>
    <name evidence="1" type="ORF">Pla110_44310</name>
</gene>
<dbReference type="OrthoDB" id="208107at2"/>
<dbReference type="KEGG" id="plon:Pla110_44310"/>
<evidence type="ECO:0000313" key="2">
    <source>
        <dbReference type="Proteomes" id="UP000317178"/>
    </source>
</evidence>
<sequence>MVASSQYRSLFSAAQAFDELRSDYDMVRSTRFQRRRTGVSGVGRNADFHYRSESEYLRMTEIARDIARNDPVVGQGIRRLTNNVIQNGFKVDPQTGDKEADKILKEAWEKWAGNRASCHAARKFTFREIERIGFQHIVTDGDSICLPLDTGKLETIENHRLRTPHRTQRPVVHGIMLDEMGGPTEYWLTKDNHSPYQNIQKVSDIKRYPAFDEHDQPQVYHLHYPNRFTQNRGVTALAPIGNIAGMHDDVQFAKLVQQQIASCFAILRERGPEYEYAEGQTTPVTDADGRTMAKFAPGMEFIGAKGETLKGFSPDIPSPTFFDHAHMLLTFIAINLDLPVMLLLLDPSQTNFSGWRGAMDQAKLGFKAFQQGYSERLHTPAYLWKVTHFLQENPRLQQLAMKQGVNIFGHSWYFPSWPYIEPVKDTTANKLRVESFQANTRGLLAERGVDYDEFVVERIEDNANFLSLAIQRAKELSEEHGVDVDYHELLNIPAPQNVKVVVNENGNEQPASDKPTD</sequence>
<dbReference type="AlphaFoldDB" id="A0A518CTW5"/>
<name>A0A518CTW5_9PLAN</name>
<dbReference type="GO" id="GO:0005198">
    <property type="term" value="F:structural molecule activity"/>
    <property type="evidence" value="ECO:0007669"/>
    <property type="project" value="InterPro"/>
</dbReference>
<dbReference type="GO" id="GO:0019068">
    <property type="term" value="P:virion assembly"/>
    <property type="evidence" value="ECO:0007669"/>
    <property type="project" value="InterPro"/>
</dbReference>
<proteinExistence type="predicted"/>
<organism evidence="1 2">
    <name type="scientific">Polystyrenella longa</name>
    <dbReference type="NCBI Taxonomy" id="2528007"/>
    <lineage>
        <taxon>Bacteria</taxon>
        <taxon>Pseudomonadati</taxon>
        <taxon>Planctomycetota</taxon>
        <taxon>Planctomycetia</taxon>
        <taxon>Planctomycetales</taxon>
        <taxon>Planctomycetaceae</taxon>
        <taxon>Polystyrenella</taxon>
    </lineage>
</organism>
<dbReference type="EMBL" id="CP036281">
    <property type="protein sequence ID" value="QDU82670.1"/>
    <property type="molecule type" value="Genomic_DNA"/>
</dbReference>
<evidence type="ECO:0000313" key="1">
    <source>
        <dbReference type="EMBL" id="QDU82670.1"/>
    </source>
</evidence>
<reference evidence="1 2" key="1">
    <citation type="submission" date="2019-02" db="EMBL/GenBank/DDBJ databases">
        <title>Deep-cultivation of Planctomycetes and their phenomic and genomic characterization uncovers novel biology.</title>
        <authorList>
            <person name="Wiegand S."/>
            <person name="Jogler M."/>
            <person name="Boedeker C."/>
            <person name="Pinto D."/>
            <person name="Vollmers J."/>
            <person name="Rivas-Marin E."/>
            <person name="Kohn T."/>
            <person name="Peeters S.H."/>
            <person name="Heuer A."/>
            <person name="Rast P."/>
            <person name="Oberbeckmann S."/>
            <person name="Bunk B."/>
            <person name="Jeske O."/>
            <person name="Meyerdierks A."/>
            <person name="Storesund J.E."/>
            <person name="Kallscheuer N."/>
            <person name="Luecker S."/>
            <person name="Lage O.M."/>
            <person name="Pohl T."/>
            <person name="Merkel B.J."/>
            <person name="Hornburger P."/>
            <person name="Mueller R.-W."/>
            <person name="Bruemmer F."/>
            <person name="Labrenz M."/>
            <person name="Spormann A.M."/>
            <person name="Op den Camp H."/>
            <person name="Overmann J."/>
            <person name="Amann R."/>
            <person name="Jetten M.S.M."/>
            <person name="Mascher T."/>
            <person name="Medema M.H."/>
            <person name="Devos D.P."/>
            <person name="Kaster A.-K."/>
            <person name="Ovreas L."/>
            <person name="Rohde M."/>
            <person name="Galperin M.Y."/>
            <person name="Jogler C."/>
        </authorList>
    </citation>
    <scope>NUCLEOTIDE SEQUENCE [LARGE SCALE GENOMIC DNA]</scope>
    <source>
        <strain evidence="1 2">Pla110</strain>
    </source>
</reference>
<protein>
    <submittedName>
        <fullName evidence="1">Phage portal protein, lambda family</fullName>
    </submittedName>
</protein>